<sequence length="321" mass="36488">MDIFLAVLILTSLSVCLYLRLKKSKAHEGFKNFPIVGTLPLFLWNRHRYLDWTAEVISNCRTSTAVFRRPGKVHGVITANPDVVEHMLKTHFENYPKGERFVSLLEDFLGGGIFNSDGEIWRVQRKTASYEFNTRSLRNFVMENVAMEIGRRLIPVFERASETGRVLDLQDVLERFSFDNVCKLAFDYDPGCLGGDGTTGAEFMRAFANAATLSYGRYVFYCSLIIGAFVIGTCSLLPSQYYVIAKSPFRFPVFHAGPRMCLGKDMAFIQMKSIAAAVIERFHVEVVENEKAPKYLLSLTLRMENGLQVMLKKRHTMDLLS</sequence>
<evidence type="ECO:0000313" key="12">
    <source>
        <dbReference type="RefSeq" id="XP_022152030.1"/>
    </source>
</evidence>
<keyword evidence="7 8" id="KW-0503">Monooxygenase</keyword>
<dbReference type="Proteomes" id="UP000504603">
    <property type="component" value="Unplaced"/>
</dbReference>
<feature type="signal peptide" evidence="10">
    <location>
        <begin position="1"/>
        <end position="26"/>
    </location>
</feature>
<evidence type="ECO:0000256" key="2">
    <source>
        <dbReference type="ARBA" id="ARBA00010617"/>
    </source>
</evidence>
<evidence type="ECO:0000256" key="3">
    <source>
        <dbReference type="ARBA" id="ARBA00022617"/>
    </source>
</evidence>
<dbReference type="AlphaFoldDB" id="A0A6J1DCT1"/>
<reference evidence="12" key="1">
    <citation type="submission" date="2025-08" db="UniProtKB">
        <authorList>
            <consortium name="RefSeq"/>
        </authorList>
    </citation>
    <scope>IDENTIFICATION</scope>
    <source>
        <strain evidence="12">OHB3-1</strain>
    </source>
</reference>
<evidence type="ECO:0000256" key="10">
    <source>
        <dbReference type="SAM" id="SignalP"/>
    </source>
</evidence>
<dbReference type="GeneID" id="111019839"/>
<dbReference type="PANTHER" id="PTHR24296">
    <property type="entry name" value="CYTOCHROME P450"/>
    <property type="match status" value="1"/>
</dbReference>
<feature type="chain" id="PRO_5026745352" evidence="10">
    <location>
        <begin position="27"/>
        <end position="321"/>
    </location>
</feature>
<keyword evidence="4 8" id="KW-0479">Metal-binding</keyword>
<keyword evidence="11" id="KW-1185">Reference proteome</keyword>
<keyword evidence="3 8" id="KW-0349">Heme</keyword>
<gene>
    <name evidence="12" type="primary">LOC111019839</name>
</gene>
<dbReference type="Gene3D" id="1.10.630.10">
    <property type="entry name" value="Cytochrome P450"/>
    <property type="match status" value="2"/>
</dbReference>
<keyword evidence="9" id="KW-0812">Transmembrane</keyword>
<evidence type="ECO:0000256" key="4">
    <source>
        <dbReference type="ARBA" id="ARBA00022723"/>
    </source>
</evidence>
<keyword evidence="6 8" id="KW-0408">Iron</keyword>
<dbReference type="OrthoDB" id="1711835at2759"/>
<comment type="cofactor">
    <cofactor evidence="1">
        <name>heme</name>
        <dbReference type="ChEBI" id="CHEBI:30413"/>
    </cofactor>
</comment>
<feature type="transmembrane region" description="Helical" evidence="9">
    <location>
        <begin position="218"/>
        <end position="237"/>
    </location>
</feature>
<proteinExistence type="inferred from homology"/>
<organism evidence="11 12">
    <name type="scientific">Momordica charantia</name>
    <name type="common">Bitter gourd</name>
    <name type="synonym">Balsam pear</name>
    <dbReference type="NCBI Taxonomy" id="3673"/>
    <lineage>
        <taxon>Eukaryota</taxon>
        <taxon>Viridiplantae</taxon>
        <taxon>Streptophyta</taxon>
        <taxon>Embryophyta</taxon>
        <taxon>Tracheophyta</taxon>
        <taxon>Spermatophyta</taxon>
        <taxon>Magnoliopsida</taxon>
        <taxon>eudicotyledons</taxon>
        <taxon>Gunneridae</taxon>
        <taxon>Pentapetalae</taxon>
        <taxon>rosids</taxon>
        <taxon>fabids</taxon>
        <taxon>Cucurbitales</taxon>
        <taxon>Cucurbitaceae</taxon>
        <taxon>Momordiceae</taxon>
        <taxon>Momordica</taxon>
    </lineage>
</organism>
<evidence type="ECO:0000256" key="8">
    <source>
        <dbReference type="RuleBase" id="RU000461"/>
    </source>
</evidence>
<dbReference type="RefSeq" id="XP_022152030.1">
    <property type="nucleotide sequence ID" value="XM_022296338.1"/>
</dbReference>
<evidence type="ECO:0000256" key="9">
    <source>
        <dbReference type="SAM" id="Phobius"/>
    </source>
</evidence>
<keyword evidence="10" id="KW-0732">Signal</keyword>
<dbReference type="GO" id="GO:0004497">
    <property type="term" value="F:monooxygenase activity"/>
    <property type="evidence" value="ECO:0007669"/>
    <property type="project" value="UniProtKB-KW"/>
</dbReference>
<keyword evidence="9" id="KW-0472">Membrane</keyword>
<dbReference type="GO" id="GO:0020037">
    <property type="term" value="F:heme binding"/>
    <property type="evidence" value="ECO:0007669"/>
    <property type="project" value="InterPro"/>
</dbReference>
<name>A0A6J1DCT1_MOMCH</name>
<evidence type="ECO:0000256" key="1">
    <source>
        <dbReference type="ARBA" id="ARBA00001971"/>
    </source>
</evidence>
<accession>A0A6J1DCT1</accession>
<comment type="similarity">
    <text evidence="2 8">Belongs to the cytochrome P450 family.</text>
</comment>
<dbReference type="InterPro" id="IPR001128">
    <property type="entry name" value="Cyt_P450"/>
</dbReference>
<dbReference type="GO" id="GO:0006629">
    <property type="term" value="P:lipid metabolic process"/>
    <property type="evidence" value="ECO:0007669"/>
    <property type="project" value="UniProtKB-ARBA"/>
</dbReference>
<dbReference type="InterPro" id="IPR036396">
    <property type="entry name" value="Cyt_P450_sf"/>
</dbReference>
<evidence type="ECO:0000256" key="7">
    <source>
        <dbReference type="ARBA" id="ARBA00023033"/>
    </source>
</evidence>
<dbReference type="PROSITE" id="PS00086">
    <property type="entry name" value="CYTOCHROME_P450"/>
    <property type="match status" value="1"/>
</dbReference>
<evidence type="ECO:0000313" key="11">
    <source>
        <dbReference type="Proteomes" id="UP000504603"/>
    </source>
</evidence>
<evidence type="ECO:0000256" key="5">
    <source>
        <dbReference type="ARBA" id="ARBA00023002"/>
    </source>
</evidence>
<protein>
    <submittedName>
        <fullName evidence="12">Cytochrome P450 94B3-like</fullName>
    </submittedName>
</protein>
<keyword evidence="9" id="KW-1133">Transmembrane helix</keyword>
<dbReference type="GO" id="GO:0016705">
    <property type="term" value="F:oxidoreductase activity, acting on paired donors, with incorporation or reduction of molecular oxygen"/>
    <property type="evidence" value="ECO:0007669"/>
    <property type="project" value="InterPro"/>
</dbReference>
<dbReference type="GO" id="GO:0005506">
    <property type="term" value="F:iron ion binding"/>
    <property type="evidence" value="ECO:0007669"/>
    <property type="project" value="InterPro"/>
</dbReference>
<dbReference type="KEGG" id="mcha:111019839"/>
<dbReference type="SUPFAM" id="SSF48264">
    <property type="entry name" value="Cytochrome P450"/>
    <property type="match status" value="1"/>
</dbReference>
<keyword evidence="5 8" id="KW-0560">Oxidoreductase</keyword>
<evidence type="ECO:0000256" key="6">
    <source>
        <dbReference type="ARBA" id="ARBA00023004"/>
    </source>
</evidence>
<dbReference type="Pfam" id="PF00067">
    <property type="entry name" value="p450"/>
    <property type="match status" value="2"/>
</dbReference>
<dbReference type="InterPro" id="IPR017972">
    <property type="entry name" value="Cyt_P450_CS"/>
</dbReference>